<dbReference type="EMBL" id="CP029346">
    <property type="protein sequence ID" value="AWL08090.1"/>
    <property type="molecule type" value="Genomic_DNA"/>
</dbReference>
<dbReference type="InterPro" id="IPR007867">
    <property type="entry name" value="GMC_OxRtase_C"/>
</dbReference>
<dbReference type="KEGG" id="psez:HME7025_00207"/>
<keyword evidence="9" id="KW-1185">Reference proteome</keyword>
<keyword evidence="5 8" id="KW-0560">Oxidoreductase</keyword>
<keyword evidence="4" id="KW-0274">FAD</keyword>
<evidence type="ECO:0000256" key="1">
    <source>
        <dbReference type="ARBA" id="ARBA00001974"/>
    </source>
</evidence>
<gene>
    <name evidence="8" type="ORF">HME7025_00207</name>
</gene>
<dbReference type="RefSeq" id="WP_109321866.1">
    <property type="nucleotide sequence ID" value="NZ_CP029346.1"/>
</dbReference>
<dbReference type="InterPro" id="IPR000172">
    <property type="entry name" value="GMC_OxRdtase_N"/>
</dbReference>
<dbReference type="AlphaFoldDB" id="A0A2S2DSS2"/>
<evidence type="ECO:0000256" key="3">
    <source>
        <dbReference type="ARBA" id="ARBA00022630"/>
    </source>
</evidence>
<dbReference type="GO" id="GO:0050660">
    <property type="term" value="F:flavin adenine dinucleotide binding"/>
    <property type="evidence" value="ECO:0007669"/>
    <property type="project" value="InterPro"/>
</dbReference>
<dbReference type="OrthoDB" id="1154541at2"/>
<evidence type="ECO:0000259" key="7">
    <source>
        <dbReference type="Pfam" id="PF05199"/>
    </source>
</evidence>
<evidence type="ECO:0000256" key="2">
    <source>
        <dbReference type="ARBA" id="ARBA00010790"/>
    </source>
</evidence>
<comment type="similarity">
    <text evidence="2">Belongs to the GMC oxidoreductase family.</text>
</comment>
<organism evidence="8 9">
    <name type="scientific">Aquirufa nivalisilvae</name>
    <dbReference type="NCBI Taxonomy" id="2516557"/>
    <lineage>
        <taxon>Bacteria</taxon>
        <taxon>Pseudomonadati</taxon>
        <taxon>Bacteroidota</taxon>
        <taxon>Cytophagia</taxon>
        <taxon>Cytophagales</taxon>
        <taxon>Flectobacillaceae</taxon>
        <taxon>Aquirufa</taxon>
    </lineage>
</organism>
<evidence type="ECO:0000313" key="8">
    <source>
        <dbReference type="EMBL" id="AWL08090.1"/>
    </source>
</evidence>
<dbReference type="PANTHER" id="PTHR42784">
    <property type="entry name" value="PYRANOSE 2-OXIDASE"/>
    <property type="match status" value="1"/>
</dbReference>
<keyword evidence="3" id="KW-0285">Flavoprotein</keyword>
<dbReference type="Gene3D" id="3.50.50.60">
    <property type="entry name" value="FAD/NAD(P)-binding domain"/>
    <property type="match status" value="2"/>
</dbReference>
<dbReference type="Proteomes" id="UP000245468">
    <property type="component" value="Chromosome"/>
</dbReference>
<comment type="cofactor">
    <cofactor evidence="1">
        <name>FAD</name>
        <dbReference type="ChEBI" id="CHEBI:57692"/>
    </cofactor>
</comment>
<dbReference type="InterPro" id="IPR051473">
    <property type="entry name" value="P2Ox-like"/>
</dbReference>
<dbReference type="SUPFAM" id="SSF51905">
    <property type="entry name" value="FAD/NAD(P)-binding domain"/>
    <property type="match status" value="1"/>
</dbReference>
<dbReference type="InterPro" id="IPR036188">
    <property type="entry name" value="FAD/NAD-bd_sf"/>
</dbReference>
<dbReference type="Pfam" id="PF05199">
    <property type="entry name" value="GMC_oxred_C"/>
    <property type="match status" value="1"/>
</dbReference>
<proteinExistence type="inferred from homology"/>
<dbReference type="Pfam" id="PF00732">
    <property type="entry name" value="GMC_oxred_N"/>
    <property type="match status" value="1"/>
</dbReference>
<feature type="domain" description="Glucose-methanol-choline oxidoreductase C-terminal" evidence="7">
    <location>
        <begin position="435"/>
        <end position="555"/>
    </location>
</feature>
<reference evidence="9" key="1">
    <citation type="submission" date="2018-05" db="EMBL/GenBank/DDBJ databases">
        <title>Pseudarcicella sp. HME7025 Genome sequencing and assembly.</title>
        <authorList>
            <person name="Kim H."/>
            <person name="Kang H."/>
            <person name="Joh K."/>
        </authorList>
    </citation>
    <scope>NUCLEOTIDE SEQUENCE [LARGE SCALE GENOMIC DNA]</scope>
    <source>
        <strain evidence="9">HME7025</strain>
    </source>
</reference>
<evidence type="ECO:0000256" key="4">
    <source>
        <dbReference type="ARBA" id="ARBA00022827"/>
    </source>
</evidence>
<protein>
    <submittedName>
        <fullName evidence="8">Gluconate 2-dehydrogenase (Acceptor)</fullName>
        <ecNumber evidence="8">1.1.99.3</ecNumber>
    </submittedName>
</protein>
<dbReference type="GO" id="GO:0033717">
    <property type="term" value="F:gluconate 2-dehydrogenase (acceptor) activity"/>
    <property type="evidence" value="ECO:0007669"/>
    <property type="project" value="UniProtKB-EC"/>
</dbReference>
<dbReference type="PANTHER" id="PTHR42784:SF1">
    <property type="entry name" value="PYRANOSE 2-OXIDASE"/>
    <property type="match status" value="1"/>
</dbReference>
<feature type="domain" description="Glucose-methanol-choline oxidoreductase N-terminal" evidence="6">
    <location>
        <begin position="231"/>
        <end position="344"/>
    </location>
</feature>
<name>A0A2S2DSS2_9BACT</name>
<accession>A0A2S2DSS2</accession>
<dbReference type="SUPFAM" id="SSF54373">
    <property type="entry name" value="FAD-linked reductases, C-terminal domain"/>
    <property type="match status" value="1"/>
</dbReference>
<evidence type="ECO:0000256" key="5">
    <source>
        <dbReference type="ARBA" id="ARBA00023002"/>
    </source>
</evidence>
<evidence type="ECO:0000313" key="9">
    <source>
        <dbReference type="Proteomes" id="UP000245468"/>
    </source>
</evidence>
<dbReference type="Pfam" id="PF13450">
    <property type="entry name" value="NAD_binding_8"/>
    <property type="match status" value="1"/>
</dbReference>
<sequence length="572" mass="63656">MNLNIDAIKSQTFDAIVVGSGISGGWAAKELTEKGLKVAVLERGREIKHVEGYETALKDPWDFPHRGRPTNMAAEEYWAGMRTGYTPNEEHRYLFENDKQNPYIEKRGGFDWIRAYHTGGKSLLWGRQSYRWNKEDFEANAKDGIGTDWPIRYEDLAPWYSYVEKFAGISGQREGLDVLPDSEFLPAMAMTAPEEHFKNQVNKKLGRPITIGRVAHLTQPGAHHTALGRGACQYRNKCMRGCPYGGYFSSLSATLPAAMRTKRLTMIHNAIVSEIIYDEATQKAKGVRVIDQNTMAVTEYFAKIIFVNAGAIGSTSILMNSKSSRFTNGLGNDSDQLGRNIMDHHLGVGASAQIEGFNDDYMFGNRPNGLYIPRFRNWGSDKRSYIRGFGYQGGASRAGWGRGTNMDGFGAEFKESLTHPGTWSIGFGGFGEILPNPNNRFVLSQTQKDKWGIPVLEFEAEFGENEIRMRQDMMNDAAEMLEAAGFKNVNAYNNSNTHIGLGIHEMGTARMGRDPKTSVLNKHNQVHNVKNVFVTDGAAMASASCVNPSLTYMALTARAADFAVSELKKRNL</sequence>
<evidence type="ECO:0000259" key="6">
    <source>
        <dbReference type="Pfam" id="PF00732"/>
    </source>
</evidence>
<dbReference type="EC" id="1.1.99.3" evidence="8"/>